<evidence type="ECO:0000256" key="4">
    <source>
        <dbReference type="ARBA" id="ARBA00022519"/>
    </source>
</evidence>
<comment type="caution">
    <text evidence="12">The sequence shown here is derived from an EMBL/GenBank/DDBJ whole genome shotgun (WGS) entry which is preliminary data.</text>
</comment>
<keyword evidence="9" id="KW-0131">Cell cycle</keyword>
<evidence type="ECO:0000313" key="13">
    <source>
        <dbReference type="Proteomes" id="UP000321192"/>
    </source>
</evidence>
<evidence type="ECO:0000313" key="12">
    <source>
        <dbReference type="EMBL" id="TXH80261.1"/>
    </source>
</evidence>
<comment type="subcellular location">
    <subcellularLocation>
        <location evidence="1">Cell membrane</location>
        <topology evidence="1">Single-pass membrane protein</topology>
    </subcellularLocation>
    <subcellularLocation>
        <location evidence="10">Cell membrane</location>
        <topology evidence="10">Single-pass type II membrane protein</topology>
    </subcellularLocation>
</comment>
<proteinExistence type="inferred from homology"/>
<evidence type="ECO:0000256" key="3">
    <source>
        <dbReference type="ARBA" id="ARBA00022475"/>
    </source>
</evidence>
<dbReference type="GO" id="GO:0015031">
    <property type="term" value="P:protein transport"/>
    <property type="evidence" value="ECO:0007669"/>
    <property type="project" value="UniProtKB-KW"/>
</dbReference>
<feature type="transmembrane region" description="Helical" evidence="11">
    <location>
        <begin position="12"/>
        <end position="33"/>
    </location>
</feature>
<dbReference type="InterPro" id="IPR003400">
    <property type="entry name" value="ExbD"/>
</dbReference>
<keyword evidence="7 11" id="KW-1133">Transmembrane helix</keyword>
<keyword evidence="8 11" id="KW-0472">Membrane</keyword>
<keyword evidence="10" id="KW-0653">Protein transport</keyword>
<keyword evidence="3" id="KW-1003">Cell membrane</keyword>
<dbReference type="GO" id="GO:0051301">
    <property type="term" value="P:cell division"/>
    <property type="evidence" value="ECO:0007669"/>
    <property type="project" value="UniProtKB-KW"/>
</dbReference>
<keyword evidence="10" id="KW-0813">Transport</keyword>
<evidence type="ECO:0000256" key="9">
    <source>
        <dbReference type="ARBA" id="ARBA00023306"/>
    </source>
</evidence>
<dbReference type="InterPro" id="IPR014168">
    <property type="entry name" value="Tol-Pal_TolR"/>
</dbReference>
<dbReference type="NCBIfam" id="TIGR02801">
    <property type="entry name" value="tolR"/>
    <property type="match status" value="1"/>
</dbReference>
<dbReference type="Proteomes" id="UP000321192">
    <property type="component" value="Unassembled WGS sequence"/>
</dbReference>
<dbReference type="GO" id="GO:0022857">
    <property type="term" value="F:transmembrane transporter activity"/>
    <property type="evidence" value="ECO:0007669"/>
    <property type="project" value="InterPro"/>
</dbReference>
<sequence length="138" mass="15007">MRQRRLMNQINVVPYIDVMLVLLVIFMVTAPMIQQGTINVPSAGAGTPPPQSEAIFIEVKADGAYALRANNSGSSRPVRRDQLSTALKDALAKNPEQPFLVAADSKLDYQKVIDVLETARDAGVRKISLVTQSATSQK</sequence>
<evidence type="ECO:0000256" key="7">
    <source>
        <dbReference type="ARBA" id="ARBA00022989"/>
    </source>
</evidence>
<accession>A0A5C7SCE6</accession>
<dbReference type="GO" id="GO:0005886">
    <property type="term" value="C:plasma membrane"/>
    <property type="evidence" value="ECO:0007669"/>
    <property type="project" value="UniProtKB-SubCell"/>
</dbReference>
<organism evidence="12 13">
    <name type="scientific">Thauera aminoaromatica</name>
    <dbReference type="NCBI Taxonomy" id="164330"/>
    <lineage>
        <taxon>Bacteria</taxon>
        <taxon>Pseudomonadati</taxon>
        <taxon>Pseudomonadota</taxon>
        <taxon>Betaproteobacteria</taxon>
        <taxon>Rhodocyclales</taxon>
        <taxon>Zoogloeaceae</taxon>
        <taxon>Thauera</taxon>
    </lineage>
</organism>
<dbReference type="PANTHER" id="PTHR30558:SF7">
    <property type="entry name" value="TOL-PAL SYSTEM PROTEIN TOLR"/>
    <property type="match status" value="1"/>
</dbReference>
<reference evidence="12 13" key="1">
    <citation type="submission" date="2018-09" db="EMBL/GenBank/DDBJ databases">
        <title>Metagenome Assembled Genomes from an Advanced Water Purification Facility.</title>
        <authorList>
            <person name="Stamps B.W."/>
            <person name="Spear J.R."/>
        </authorList>
    </citation>
    <scope>NUCLEOTIDE SEQUENCE [LARGE SCALE GENOMIC DNA]</scope>
    <source>
        <strain evidence="12">Bin_27_1</strain>
    </source>
</reference>
<evidence type="ECO:0000256" key="2">
    <source>
        <dbReference type="ARBA" id="ARBA00005811"/>
    </source>
</evidence>
<dbReference type="EMBL" id="SSFD01000316">
    <property type="protein sequence ID" value="TXH80261.1"/>
    <property type="molecule type" value="Genomic_DNA"/>
</dbReference>
<evidence type="ECO:0000256" key="10">
    <source>
        <dbReference type="RuleBase" id="RU003879"/>
    </source>
</evidence>
<name>A0A5C7SCE6_THASP</name>
<gene>
    <name evidence="12" type="primary">tolR</name>
    <name evidence="12" type="ORF">E6Q80_18890</name>
</gene>
<keyword evidence="4" id="KW-0997">Cell inner membrane</keyword>
<keyword evidence="6 10" id="KW-0812">Transmembrane</keyword>
<evidence type="ECO:0000256" key="5">
    <source>
        <dbReference type="ARBA" id="ARBA00022618"/>
    </source>
</evidence>
<evidence type="ECO:0000256" key="11">
    <source>
        <dbReference type="SAM" id="Phobius"/>
    </source>
</evidence>
<protein>
    <submittedName>
        <fullName evidence="12">Protein TolR</fullName>
    </submittedName>
</protein>
<dbReference type="Gene3D" id="3.30.420.270">
    <property type="match status" value="1"/>
</dbReference>
<dbReference type="PANTHER" id="PTHR30558">
    <property type="entry name" value="EXBD MEMBRANE COMPONENT OF PMF-DRIVEN MACROMOLECULE IMPORT SYSTEM"/>
    <property type="match status" value="1"/>
</dbReference>
<dbReference type="Pfam" id="PF02472">
    <property type="entry name" value="ExbD"/>
    <property type="match status" value="1"/>
</dbReference>
<evidence type="ECO:0000256" key="6">
    <source>
        <dbReference type="ARBA" id="ARBA00022692"/>
    </source>
</evidence>
<evidence type="ECO:0000256" key="1">
    <source>
        <dbReference type="ARBA" id="ARBA00004162"/>
    </source>
</evidence>
<dbReference type="RefSeq" id="WP_276661211.1">
    <property type="nucleotide sequence ID" value="NZ_JAYRXT010000187.1"/>
</dbReference>
<dbReference type="AlphaFoldDB" id="A0A5C7SCE6"/>
<keyword evidence="5" id="KW-0132">Cell division</keyword>
<evidence type="ECO:0000256" key="8">
    <source>
        <dbReference type="ARBA" id="ARBA00023136"/>
    </source>
</evidence>
<comment type="similarity">
    <text evidence="2 10">Belongs to the ExbD/TolR family.</text>
</comment>